<proteinExistence type="predicted"/>
<keyword evidence="2" id="KW-0808">Transferase</keyword>
<dbReference type="SUPFAM" id="SSF53448">
    <property type="entry name" value="Nucleotide-diphospho-sugar transferases"/>
    <property type="match status" value="1"/>
</dbReference>
<accession>A0A852YC09</accession>
<dbReference type="AlphaFoldDB" id="A0A852YC09"/>
<evidence type="ECO:0000259" key="1">
    <source>
        <dbReference type="Pfam" id="PF00535"/>
    </source>
</evidence>
<protein>
    <submittedName>
        <fullName evidence="2">Glycosyltransferase involved in cell wall biosynthesis</fullName>
    </submittedName>
</protein>
<evidence type="ECO:0000313" key="2">
    <source>
        <dbReference type="EMBL" id="NYG98721.1"/>
    </source>
</evidence>
<comment type="caution">
    <text evidence="2">The sequence shown here is derived from an EMBL/GenBank/DDBJ whole genome shotgun (WGS) entry which is preliminary data.</text>
</comment>
<reference evidence="2 3" key="1">
    <citation type="submission" date="2020-07" db="EMBL/GenBank/DDBJ databases">
        <title>Sequencing the genomes of 1000 actinobacteria strains.</title>
        <authorList>
            <person name="Klenk H.-P."/>
        </authorList>
    </citation>
    <scope>NUCLEOTIDE SEQUENCE [LARGE SCALE GENOMIC DNA]</scope>
    <source>
        <strain evidence="2 3">DSM 23141</strain>
    </source>
</reference>
<dbReference type="Proteomes" id="UP000553888">
    <property type="component" value="Unassembled WGS sequence"/>
</dbReference>
<dbReference type="PANTHER" id="PTHR43685:SF2">
    <property type="entry name" value="GLYCOSYLTRANSFERASE 2-LIKE DOMAIN-CONTAINING PROTEIN"/>
    <property type="match status" value="1"/>
</dbReference>
<dbReference type="PANTHER" id="PTHR43685">
    <property type="entry name" value="GLYCOSYLTRANSFERASE"/>
    <property type="match status" value="1"/>
</dbReference>
<dbReference type="InterPro" id="IPR050834">
    <property type="entry name" value="Glycosyltransf_2"/>
</dbReference>
<feature type="domain" description="Glycosyltransferase 2-like" evidence="1">
    <location>
        <begin position="10"/>
        <end position="179"/>
    </location>
</feature>
<dbReference type="Pfam" id="PF00535">
    <property type="entry name" value="Glycos_transf_2"/>
    <property type="match status" value="1"/>
</dbReference>
<dbReference type="GO" id="GO:0016740">
    <property type="term" value="F:transferase activity"/>
    <property type="evidence" value="ECO:0007669"/>
    <property type="project" value="UniProtKB-KW"/>
</dbReference>
<dbReference type="Gene3D" id="3.90.550.10">
    <property type="entry name" value="Spore Coat Polysaccharide Biosynthesis Protein SpsA, Chain A"/>
    <property type="match status" value="1"/>
</dbReference>
<dbReference type="InterPro" id="IPR029044">
    <property type="entry name" value="Nucleotide-diphossugar_trans"/>
</dbReference>
<sequence length="299" mass="33399">MTAAAPRVGIVLRTKNRPVFLARAVRDVLAQSFADWHLVVANDGGDAAQVRSALAPFEQQLAGRLTVLDVVAPNGRCAAANQGLRAVDAGYVVLHDDDDSWHPEFLATTVEHLDAHPEHGGVMVPIEIVYEKQRGAEWVETGREPLWPGLKQITLFDMLQINRAVPISFLYRRALHDEVGFYDETLEAVEDWEFYLRVLVAGEIGFIAGRILAYWSLRPASRGHEGNSMYALGDIHERYDTLVRDRALRLYIRDHGLGVPLMVAGLIERQTAQQTKLLRAGGPITRVLRRVRDRVTGRG</sequence>
<dbReference type="RefSeq" id="WP_179566434.1">
    <property type="nucleotide sequence ID" value="NZ_JACBZY010000001.1"/>
</dbReference>
<name>A0A852YC09_9MICO</name>
<dbReference type="InterPro" id="IPR001173">
    <property type="entry name" value="Glyco_trans_2-like"/>
</dbReference>
<gene>
    <name evidence="2" type="ORF">BJ979_001347</name>
</gene>
<evidence type="ECO:0000313" key="3">
    <source>
        <dbReference type="Proteomes" id="UP000553888"/>
    </source>
</evidence>
<organism evidence="2 3">
    <name type="scientific">Schumannella luteola</name>
    <dbReference type="NCBI Taxonomy" id="472059"/>
    <lineage>
        <taxon>Bacteria</taxon>
        <taxon>Bacillati</taxon>
        <taxon>Actinomycetota</taxon>
        <taxon>Actinomycetes</taxon>
        <taxon>Micrococcales</taxon>
        <taxon>Microbacteriaceae</taxon>
        <taxon>Schumannella</taxon>
    </lineage>
</organism>
<keyword evidence="3" id="KW-1185">Reference proteome</keyword>
<dbReference type="EMBL" id="JACBZY010000001">
    <property type="protein sequence ID" value="NYG98721.1"/>
    <property type="molecule type" value="Genomic_DNA"/>
</dbReference>